<dbReference type="PROSITE" id="PS50893">
    <property type="entry name" value="ABC_TRANSPORTER_2"/>
    <property type="match status" value="2"/>
</dbReference>
<feature type="transmembrane region" description="Helical" evidence="9">
    <location>
        <begin position="147"/>
        <end position="166"/>
    </location>
</feature>
<dbReference type="CDD" id="cd18596">
    <property type="entry name" value="ABC_6TM_VMR1_D1_like"/>
    <property type="match status" value="1"/>
</dbReference>
<dbReference type="InterPro" id="IPR027417">
    <property type="entry name" value="P-loop_NTPase"/>
</dbReference>
<feature type="transmembrane region" description="Helical" evidence="9">
    <location>
        <begin position="1049"/>
        <end position="1069"/>
    </location>
</feature>
<feature type="domain" description="ABC transporter" evidence="10">
    <location>
        <begin position="581"/>
        <end position="818"/>
    </location>
</feature>
<evidence type="ECO:0000256" key="2">
    <source>
        <dbReference type="ARBA" id="ARBA00022448"/>
    </source>
</evidence>
<dbReference type="Proteomes" id="UP001221142">
    <property type="component" value="Unassembled WGS sequence"/>
</dbReference>
<evidence type="ECO:0000256" key="7">
    <source>
        <dbReference type="ARBA" id="ARBA00022989"/>
    </source>
</evidence>
<gene>
    <name evidence="12" type="ORF">FB45DRAFT_891892</name>
</gene>
<sequence>MAFTMASSLLLPLYISTASAVILLSTLGLKLRVKSSSEHASGTHSHGGRTIFAFKVARLVGCLVLLSLSVVVGDKSEGLASTRRAALCATYLYACALAIVSVASGSRVVVPHLNTVLFSTFAVYVYRDVFPLATFTLVPKDLAQGPLLWAQVGILFVVAVVIPLLIPREYIPVDPKNSMPQVNPEQTASILSLALYTFLDTIIFRAYRVPHLEFDQLPPLPDYDSVENLKPRAFPHMDVFAGKKRHVLVGLIWVFRWKLAAMVVVLVILPLSTFIPPIALNRLLNYLENPAEESTMKPWFWILLLFVGQVTIALSFQRYLFLMTRLTNNVTAIISQLVFEHALRIRVKAETAGNNAKAADLQGQMTNLLTTDLANIINAKEVLLLFTFIPLQVIFSIVFLYQIFGLSSFVGTGITIAMLPLPGYIAKWQQTVQKQTMQKIDARVQTVTETVNVLRMIKMLGWEMKTEERIASKREEELTWIWRRRLLEISTRAFNNALVPSLTMLASFELSASKVFASMAVFDMLRFQLGNGFFYVSSAINGKVSLDRLNEFLHNTELLDSFSSQNTSEVLPVDESASDVVGFRDATFAWSNDEADGSLTPSSRRFLLKIEGELLFKSDCVNLVVGPTGSLTNFTGEMHFIPSSPSSWYNLPRGEGVAYAAQESWVQNDTIRNNIIFTSPVNEERYKKVLYQCCLERDLDLFDAGDQTEVGEKGLTLSGGQKARVTLARAIYSDAKIIILDDILAPLDVHTAKWIVDKCLRGDLIKGRTVILVTHNVVLASETAGFVVSLSNDGRILSQGSISDALARDENLAKEVQKDQEILEKAEEEIDSPPVDQVEKKDCQGKLIVAEEIEIGRVRWTALNLLFSGMGGPLFFALYLLSQIAQTAGFALQTWYLGFWASQYGQGVPVPVFKHLGNLSGILFVAVAIGVFAVIFYAVGAFRASRIIHKKLVDSILGTTFRWLDVTPVSRIIARCTVDMGAVDGTISAGFRTVIEMTVEMVIKFFAIMIFAPLFWIGGILFGVVVGIYGQIYMASQLSVKREMSNAKAPVIAHFGATVAGLASVRAYGAQEAWIKISMERINRLSRATCTFMDLGRWVNMRSTILGGLFASSLAVYLVYFQDARPFNTGFTLNQALSFSNLVLWWVQTYNDFEVQASSLERLQQYIAIEQEPKPTKDGVPPAYWPASGSLSVQKLSARYSADGPEVLHDVSFNIQSGERVGVVGRTGSGKSSLTLSLLRCIFTEGEVYYDNIPTSTLNLDALRSNITIIPQVPELLVGTLRSNLDPFDQFDDATLNDALRAAGLSALQDEMEEGKLTLDSEISGGGGNLSVGQRQIIALARAIVRGSKLMILDEATSAIDYKTDAVIQKSLRELPSDTTLFTVAHRLQTIMDADKIMVLDAGRVVEYDAPKTLLQKKDGLLRALVDESGDREALYKMARA</sequence>
<keyword evidence="13" id="KW-1185">Reference proteome</keyword>
<dbReference type="SMART" id="SM00382">
    <property type="entry name" value="AAA"/>
    <property type="match status" value="1"/>
</dbReference>
<feature type="transmembrane region" description="Helical" evidence="9">
    <location>
        <begin position="409"/>
        <end position="426"/>
    </location>
</feature>
<dbReference type="Gene3D" id="3.40.50.300">
    <property type="entry name" value="P-loop containing nucleotide triphosphate hydrolases"/>
    <property type="match status" value="2"/>
</dbReference>
<keyword evidence="4" id="KW-0677">Repeat</keyword>
<feature type="transmembrane region" description="Helical" evidence="9">
    <location>
        <begin position="919"/>
        <end position="942"/>
    </location>
</feature>
<comment type="subcellular location">
    <subcellularLocation>
        <location evidence="1">Membrane</location>
        <topology evidence="1">Multi-pass membrane protein</topology>
    </subcellularLocation>
</comment>
<dbReference type="InterPro" id="IPR017871">
    <property type="entry name" value="ABC_transporter-like_CS"/>
</dbReference>
<evidence type="ECO:0000313" key="12">
    <source>
        <dbReference type="EMBL" id="KAJ7646949.1"/>
    </source>
</evidence>
<dbReference type="CDD" id="cd18604">
    <property type="entry name" value="ABC_6TM_VMR1_D2_like"/>
    <property type="match status" value="1"/>
</dbReference>
<accession>A0AAD7CEG7</accession>
<evidence type="ECO:0000256" key="8">
    <source>
        <dbReference type="ARBA" id="ARBA00023136"/>
    </source>
</evidence>
<dbReference type="Pfam" id="PF00005">
    <property type="entry name" value="ABC_tran"/>
    <property type="match status" value="2"/>
</dbReference>
<evidence type="ECO:0000256" key="5">
    <source>
        <dbReference type="ARBA" id="ARBA00022741"/>
    </source>
</evidence>
<dbReference type="PROSITE" id="PS50929">
    <property type="entry name" value="ABC_TM1F"/>
    <property type="match status" value="2"/>
</dbReference>
<dbReference type="GO" id="GO:0016020">
    <property type="term" value="C:membrane"/>
    <property type="evidence" value="ECO:0007669"/>
    <property type="project" value="UniProtKB-SubCell"/>
</dbReference>
<dbReference type="GO" id="GO:0140359">
    <property type="term" value="F:ABC-type transporter activity"/>
    <property type="evidence" value="ECO:0007669"/>
    <property type="project" value="InterPro"/>
</dbReference>
<dbReference type="CDD" id="cd03250">
    <property type="entry name" value="ABCC_MRP_domain1"/>
    <property type="match status" value="1"/>
</dbReference>
<dbReference type="Gene3D" id="1.20.1560.10">
    <property type="entry name" value="ABC transporter type 1, transmembrane domain"/>
    <property type="match status" value="2"/>
</dbReference>
<feature type="transmembrane region" description="Helical" evidence="9">
    <location>
        <begin position="874"/>
        <end position="899"/>
    </location>
</feature>
<evidence type="ECO:0000256" key="4">
    <source>
        <dbReference type="ARBA" id="ARBA00022737"/>
    </source>
</evidence>
<dbReference type="InterPro" id="IPR003439">
    <property type="entry name" value="ABC_transporter-like_ATP-bd"/>
</dbReference>
<evidence type="ECO:0000256" key="3">
    <source>
        <dbReference type="ARBA" id="ARBA00022692"/>
    </source>
</evidence>
<dbReference type="PROSITE" id="PS00211">
    <property type="entry name" value="ABC_TRANSPORTER_1"/>
    <property type="match status" value="1"/>
</dbReference>
<keyword evidence="7 9" id="KW-1133">Transmembrane helix</keyword>
<evidence type="ECO:0000256" key="6">
    <source>
        <dbReference type="ARBA" id="ARBA00022840"/>
    </source>
</evidence>
<dbReference type="FunFam" id="1.20.1560.10:FF:000013">
    <property type="entry name" value="ABC transporter C family member 2"/>
    <property type="match status" value="1"/>
</dbReference>
<dbReference type="GO" id="GO:0016887">
    <property type="term" value="F:ATP hydrolysis activity"/>
    <property type="evidence" value="ECO:0007669"/>
    <property type="project" value="InterPro"/>
</dbReference>
<feature type="transmembrane region" description="Helical" evidence="9">
    <location>
        <begin position="382"/>
        <end position="403"/>
    </location>
</feature>
<feature type="transmembrane region" description="Helical" evidence="9">
    <location>
        <begin position="1103"/>
        <end position="1121"/>
    </location>
</feature>
<comment type="caution">
    <text evidence="12">The sequence shown here is derived from an EMBL/GenBank/DDBJ whole genome shotgun (WGS) entry which is preliminary data.</text>
</comment>
<dbReference type="GO" id="GO:0005524">
    <property type="term" value="F:ATP binding"/>
    <property type="evidence" value="ECO:0007669"/>
    <property type="project" value="UniProtKB-KW"/>
</dbReference>
<dbReference type="FunFam" id="3.40.50.300:FF:000838">
    <property type="entry name" value="ABC multidrug transporter (Eurofung)"/>
    <property type="match status" value="1"/>
</dbReference>
<dbReference type="CDD" id="cd03244">
    <property type="entry name" value="ABCC_MRP_domain2"/>
    <property type="match status" value="1"/>
</dbReference>
<protein>
    <recommendedName>
        <fullName evidence="14">P-loop containing nucleoside triphosphate hydrolase protein</fullName>
    </recommendedName>
</protein>
<reference evidence="12" key="1">
    <citation type="submission" date="2023-03" db="EMBL/GenBank/DDBJ databases">
        <title>Massive genome expansion in bonnet fungi (Mycena s.s.) driven by repeated elements and novel gene families across ecological guilds.</title>
        <authorList>
            <consortium name="Lawrence Berkeley National Laboratory"/>
            <person name="Harder C.B."/>
            <person name="Miyauchi S."/>
            <person name="Viragh M."/>
            <person name="Kuo A."/>
            <person name="Thoen E."/>
            <person name="Andreopoulos B."/>
            <person name="Lu D."/>
            <person name="Skrede I."/>
            <person name="Drula E."/>
            <person name="Henrissat B."/>
            <person name="Morin E."/>
            <person name="Kohler A."/>
            <person name="Barry K."/>
            <person name="LaButti K."/>
            <person name="Morin E."/>
            <person name="Salamov A."/>
            <person name="Lipzen A."/>
            <person name="Mereny Z."/>
            <person name="Hegedus B."/>
            <person name="Baldrian P."/>
            <person name="Stursova M."/>
            <person name="Weitz H."/>
            <person name="Taylor A."/>
            <person name="Grigoriev I.V."/>
            <person name="Nagy L.G."/>
            <person name="Martin F."/>
            <person name="Kauserud H."/>
        </authorList>
    </citation>
    <scope>NUCLEOTIDE SEQUENCE</scope>
    <source>
        <strain evidence="12">9284</strain>
    </source>
</reference>
<keyword evidence="3 9" id="KW-0812">Transmembrane</keyword>
<keyword evidence="6" id="KW-0067">ATP-binding</keyword>
<feature type="transmembrane region" description="Helical" evidence="9">
    <location>
        <begin position="52"/>
        <end position="73"/>
    </location>
</feature>
<feature type="domain" description="ABC transmembrane type-1" evidence="11">
    <location>
        <begin position="271"/>
        <end position="506"/>
    </location>
</feature>
<keyword evidence="2" id="KW-0813">Transport</keyword>
<feature type="domain" description="ABC transmembrane type-1" evidence="11">
    <location>
        <begin position="877"/>
        <end position="1121"/>
    </location>
</feature>
<feature type="transmembrane region" description="Helical" evidence="9">
    <location>
        <begin position="1005"/>
        <end position="1029"/>
    </location>
</feature>
<feature type="transmembrane region" description="Helical" evidence="9">
    <location>
        <begin position="299"/>
        <end position="316"/>
    </location>
</feature>
<evidence type="ECO:0000313" key="13">
    <source>
        <dbReference type="Proteomes" id="UP001221142"/>
    </source>
</evidence>
<evidence type="ECO:0000256" key="9">
    <source>
        <dbReference type="SAM" id="Phobius"/>
    </source>
</evidence>
<organism evidence="12 13">
    <name type="scientific">Roridomyces roridus</name>
    <dbReference type="NCBI Taxonomy" id="1738132"/>
    <lineage>
        <taxon>Eukaryota</taxon>
        <taxon>Fungi</taxon>
        <taxon>Dikarya</taxon>
        <taxon>Basidiomycota</taxon>
        <taxon>Agaricomycotina</taxon>
        <taxon>Agaricomycetes</taxon>
        <taxon>Agaricomycetidae</taxon>
        <taxon>Agaricales</taxon>
        <taxon>Marasmiineae</taxon>
        <taxon>Mycenaceae</taxon>
        <taxon>Roridomyces</taxon>
    </lineage>
</organism>
<dbReference type="InterPro" id="IPR050173">
    <property type="entry name" value="ABC_transporter_C-like"/>
</dbReference>
<feature type="transmembrane region" description="Helical" evidence="9">
    <location>
        <begin position="85"/>
        <end position="103"/>
    </location>
</feature>
<keyword evidence="5" id="KW-0547">Nucleotide-binding</keyword>
<feature type="domain" description="ABC transporter" evidence="10">
    <location>
        <begin position="1191"/>
        <end position="1427"/>
    </location>
</feature>
<dbReference type="SUPFAM" id="SSF90123">
    <property type="entry name" value="ABC transporter transmembrane region"/>
    <property type="match status" value="2"/>
</dbReference>
<dbReference type="InterPro" id="IPR003593">
    <property type="entry name" value="AAA+_ATPase"/>
</dbReference>
<dbReference type="Pfam" id="PF00664">
    <property type="entry name" value="ABC_membrane"/>
    <property type="match status" value="2"/>
</dbReference>
<dbReference type="PANTHER" id="PTHR24223:SF356">
    <property type="entry name" value="ATP-BINDING CASSETTE TRANSPORTER ABC4"/>
    <property type="match status" value="1"/>
</dbReference>
<dbReference type="EMBL" id="JARKIF010000002">
    <property type="protein sequence ID" value="KAJ7646949.1"/>
    <property type="molecule type" value="Genomic_DNA"/>
</dbReference>
<evidence type="ECO:0000259" key="11">
    <source>
        <dbReference type="PROSITE" id="PS50929"/>
    </source>
</evidence>
<dbReference type="InterPro" id="IPR011527">
    <property type="entry name" value="ABC1_TM_dom"/>
</dbReference>
<evidence type="ECO:0008006" key="14">
    <source>
        <dbReference type="Google" id="ProtNLM"/>
    </source>
</evidence>
<evidence type="ECO:0000256" key="1">
    <source>
        <dbReference type="ARBA" id="ARBA00004141"/>
    </source>
</evidence>
<dbReference type="PANTHER" id="PTHR24223">
    <property type="entry name" value="ATP-BINDING CASSETTE SUB-FAMILY C"/>
    <property type="match status" value="1"/>
</dbReference>
<dbReference type="SUPFAM" id="SSF52540">
    <property type="entry name" value="P-loop containing nucleoside triphosphate hydrolases"/>
    <property type="match status" value="2"/>
</dbReference>
<evidence type="ECO:0000259" key="10">
    <source>
        <dbReference type="PROSITE" id="PS50893"/>
    </source>
</evidence>
<proteinExistence type="predicted"/>
<name>A0AAD7CEG7_9AGAR</name>
<feature type="transmembrane region" description="Helical" evidence="9">
    <location>
        <begin position="259"/>
        <end position="279"/>
    </location>
</feature>
<keyword evidence="8 9" id="KW-0472">Membrane</keyword>
<dbReference type="InterPro" id="IPR036640">
    <property type="entry name" value="ABC1_TM_sf"/>
</dbReference>